<organism evidence="2 3">
    <name type="scientific">Thermacetogenium phaeum (strain ATCC BAA-254 / DSM 26808 / PB)</name>
    <dbReference type="NCBI Taxonomy" id="1089553"/>
    <lineage>
        <taxon>Bacteria</taxon>
        <taxon>Bacillati</taxon>
        <taxon>Bacillota</taxon>
        <taxon>Clostridia</taxon>
        <taxon>Thermoanaerobacterales</taxon>
        <taxon>Thermoanaerobacteraceae</taxon>
        <taxon>Thermacetogenium</taxon>
    </lineage>
</organism>
<sequence>MEYLTAAEKAALAELREELRKMLGDRLVGLYLYGSKARGDYGAGSDVDVAVIVKGLTGNLKKAVFDKAADIELERDLCLSTLVLSEEQFELLKRRERRIGLDIEREGVSLL</sequence>
<gene>
    <name evidence="2" type="ordered locus">Tph_c02480</name>
</gene>
<name>K4LET6_THEPS</name>
<dbReference type="EMBL" id="CP003732">
    <property type="protein sequence ID" value="AFV10495.1"/>
    <property type="molecule type" value="Genomic_DNA"/>
</dbReference>
<dbReference type="KEGG" id="tpz:Tph_c02480"/>
<feature type="domain" description="Polymerase nucleotidyl transferase" evidence="1">
    <location>
        <begin position="13"/>
        <end position="71"/>
    </location>
</feature>
<dbReference type="CDD" id="cd05403">
    <property type="entry name" value="NT_KNTase_like"/>
    <property type="match status" value="1"/>
</dbReference>
<dbReference type="PANTHER" id="PTHR33933">
    <property type="entry name" value="NUCLEOTIDYLTRANSFERASE"/>
    <property type="match status" value="1"/>
</dbReference>
<dbReference type="Gene3D" id="3.30.460.10">
    <property type="entry name" value="Beta Polymerase, domain 2"/>
    <property type="match status" value="1"/>
</dbReference>
<dbReference type="Proteomes" id="UP000000467">
    <property type="component" value="Chromosome"/>
</dbReference>
<dbReference type="HOGENOM" id="CLU_130257_3_2_9"/>
<dbReference type="InterPro" id="IPR002934">
    <property type="entry name" value="Polymerase_NTP_transf_dom"/>
</dbReference>
<protein>
    <submittedName>
        <fullName evidence="2">Putative nucleotidyltransferase</fullName>
        <ecNumber evidence="2">2.7.-.-</ecNumber>
    </submittedName>
</protein>
<proteinExistence type="predicted"/>
<dbReference type="GO" id="GO:0016779">
    <property type="term" value="F:nucleotidyltransferase activity"/>
    <property type="evidence" value="ECO:0007669"/>
    <property type="project" value="InterPro"/>
</dbReference>
<dbReference type="InterPro" id="IPR052548">
    <property type="entry name" value="Type_VII_TA_antitoxin"/>
</dbReference>
<dbReference type="STRING" id="1089553.Tph_c02480"/>
<dbReference type="eggNOG" id="COG1708">
    <property type="taxonomic scope" value="Bacteria"/>
</dbReference>
<dbReference type="InterPro" id="IPR043519">
    <property type="entry name" value="NT_sf"/>
</dbReference>
<keyword evidence="2" id="KW-0808">Transferase</keyword>
<evidence type="ECO:0000259" key="1">
    <source>
        <dbReference type="Pfam" id="PF01909"/>
    </source>
</evidence>
<dbReference type="EC" id="2.7.-.-" evidence="2"/>
<dbReference type="AlphaFoldDB" id="K4LET6"/>
<dbReference type="Pfam" id="PF01909">
    <property type="entry name" value="NTP_transf_2"/>
    <property type="match status" value="1"/>
</dbReference>
<reference evidence="2 3" key="1">
    <citation type="journal article" date="2012" name="BMC Genomics">
        <title>Genome-guided analysis of physiological and morphological traits of the fermentative acetate oxidizer Thermacetogenium phaeum.</title>
        <authorList>
            <person name="Oehler D."/>
            <person name="Poehlein A."/>
            <person name="Leimbach A."/>
            <person name="Muller N."/>
            <person name="Daniel R."/>
            <person name="Gottschalk G."/>
            <person name="Schink B."/>
        </authorList>
    </citation>
    <scope>NUCLEOTIDE SEQUENCE [LARGE SCALE GENOMIC DNA]</scope>
    <source>
        <strain evidence="3">ATCC BAA-254 / DSM 26808 / PB</strain>
    </source>
</reference>
<keyword evidence="3" id="KW-1185">Reference proteome</keyword>
<evidence type="ECO:0000313" key="2">
    <source>
        <dbReference type="EMBL" id="AFV10495.1"/>
    </source>
</evidence>
<accession>K4LET6</accession>
<dbReference type="SUPFAM" id="SSF81301">
    <property type="entry name" value="Nucleotidyltransferase"/>
    <property type="match status" value="1"/>
</dbReference>
<dbReference type="PANTHER" id="PTHR33933:SF1">
    <property type="entry name" value="PROTEIN ADENYLYLTRANSFERASE MNTA-RELATED"/>
    <property type="match status" value="1"/>
</dbReference>
<evidence type="ECO:0000313" key="3">
    <source>
        <dbReference type="Proteomes" id="UP000000467"/>
    </source>
</evidence>